<gene>
    <name evidence="2" type="ORF">GGP41_002276</name>
</gene>
<accession>A0A8H5Z636</accession>
<protein>
    <recommendedName>
        <fullName evidence="4">IDI-2</fullName>
    </recommendedName>
</protein>
<proteinExistence type="predicted"/>
<dbReference type="EMBL" id="WNKQ01000027">
    <property type="protein sequence ID" value="KAF5844178.1"/>
    <property type="molecule type" value="Genomic_DNA"/>
</dbReference>
<reference evidence="2" key="1">
    <citation type="submission" date="2019-11" db="EMBL/GenBank/DDBJ databases">
        <title>Bipolaris sorokiniana Genome sequencing.</title>
        <authorList>
            <person name="Wang H."/>
        </authorList>
    </citation>
    <scope>NUCLEOTIDE SEQUENCE</scope>
</reference>
<comment type="caution">
    <text evidence="2">The sequence shown here is derived from an EMBL/GenBank/DDBJ whole genome shotgun (WGS) entry which is preliminary data.</text>
</comment>
<evidence type="ECO:0000313" key="2">
    <source>
        <dbReference type="EMBL" id="KAF5844178.1"/>
    </source>
</evidence>
<keyword evidence="1" id="KW-0732">Signal</keyword>
<feature type="signal peptide" evidence="1">
    <location>
        <begin position="1"/>
        <end position="17"/>
    </location>
</feature>
<sequence length="186" mass="19919">MRLSSVLLSLAATGALCSPTASVADPTAEKCAELEALGQDQGNPLSESDATALRKCGKHPAELGLVSSLYNPDEKANLTSPANRGKLLDELTGLQKRAYCQDGGRGHGWDYDYGCTNGWCWRNCEGPFNGALEFRKTWCWLAYEAGSGGWTPCGSVLKEIANLVVAAVSVRIRGLGEHQIMKRITG</sequence>
<evidence type="ECO:0000313" key="3">
    <source>
        <dbReference type="Proteomes" id="UP000624244"/>
    </source>
</evidence>
<organism evidence="2 3">
    <name type="scientific">Cochliobolus sativus</name>
    <name type="common">Common root rot and spot blotch fungus</name>
    <name type="synonym">Bipolaris sorokiniana</name>
    <dbReference type="NCBI Taxonomy" id="45130"/>
    <lineage>
        <taxon>Eukaryota</taxon>
        <taxon>Fungi</taxon>
        <taxon>Dikarya</taxon>
        <taxon>Ascomycota</taxon>
        <taxon>Pezizomycotina</taxon>
        <taxon>Dothideomycetes</taxon>
        <taxon>Pleosporomycetidae</taxon>
        <taxon>Pleosporales</taxon>
        <taxon>Pleosporineae</taxon>
        <taxon>Pleosporaceae</taxon>
        <taxon>Bipolaris</taxon>
    </lineage>
</organism>
<dbReference type="Proteomes" id="UP000624244">
    <property type="component" value="Unassembled WGS sequence"/>
</dbReference>
<evidence type="ECO:0008006" key="4">
    <source>
        <dbReference type="Google" id="ProtNLM"/>
    </source>
</evidence>
<name>A0A8H5Z636_COCSA</name>
<feature type="chain" id="PRO_5034525546" description="IDI-2" evidence="1">
    <location>
        <begin position="18"/>
        <end position="186"/>
    </location>
</feature>
<evidence type="ECO:0000256" key="1">
    <source>
        <dbReference type="SAM" id="SignalP"/>
    </source>
</evidence>
<dbReference type="AlphaFoldDB" id="A0A8H5Z636"/>